<dbReference type="CDD" id="cd07067">
    <property type="entry name" value="HP_PGM_like"/>
    <property type="match status" value="1"/>
</dbReference>
<dbReference type="OrthoDB" id="354304at2759"/>
<dbReference type="GO" id="GO:0004331">
    <property type="term" value="F:fructose-2,6-bisphosphate 2-phosphatase activity"/>
    <property type="evidence" value="ECO:0007669"/>
    <property type="project" value="TreeGrafter"/>
</dbReference>
<dbReference type="SUPFAM" id="SSF53254">
    <property type="entry name" value="Phosphoglycerate mutase-like"/>
    <property type="match status" value="1"/>
</dbReference>
<gene>
    <name evidence="4" type="ORF">BS47DRAFT_1329891</name>
</gene>
<dbReference type="PANTHER" id="PTHR46517:SF1">
    <property type="entry name" value="FRUCTOSE-2,6-BISPHOSPHATASE TIGAR"/>
    <property type="match status" value="1"/>
</dbReference>
<evidence type="ECO:0000256" key="3">
    <source>
        <dbReference type="PIRSR" id="PIRSR613078-2"/>
    </source>
</evidence>
<evidence type="ECO:0000313" key="4">
    <source>
        <dbReference type="EMBL" id="KAF9513033.1"/>
    </source>
</evidence>
<feature type="binding site" evidence="3">
    <location>
        <begin position="10"/>
        <end position="17"/>
    </location>
    <ligand>
        <name>substrate</name>
    </ligand>
</feature>
<reference evidence="4" key="1">
    <citation type="journal article" date="2020" name="Nat. Commun.">
        <title>Large-scale genome sequencing of mycorrhizal fungi provides insights into the early evolution of symbiotic traits.</title>
        <authorList>
            <person name="Miyauchi S."/>
            <person name="Kiss E."/>
            <person name="Kuo A."/>
            <person name="Drula E."/>
            <person name="Kohler A."/>
            <person name="Sanchez-Garcia M."/>
            <person name="Morin E."/>
            <person name="Andreopoulos B."/>
            <person name="Barry K.W."/>
            <person name="Bonito G."/>
            <person name="Buee M."/>
            <person name="Carver A."/>
            <person name="Chen C."/>
            <person name="Cichocki N."/>
            <person name="Clum A."/>
            <person name="Culley D."/>
            <person name="Crous P.W."/>
            <person name="Fauchery L."/>
            <person name="Girlanda M."/>
            <person name="Hayes R.D."/>
            <person name="Keri Z."/>
            <person name="LaButti K."/>
            <person name="Lipzen A."/>
            <person name="Lombard V."/>
            <person name="Magnuson J."/>
            <person name="Maillard F."/>
            <person name="Murat C."/>
            <person name="Nolan M."/>
            <person name="Ohm R.A."/>
            <person name="Pangilinan J."/>
            <person name="Pereira M.F."/>
            <person name="Perotto S."/>
            <person name="Peter M."/>
            <person name="Pfister S."/>
            <person name="Riley R."/>
            <person name="Sitrit Y."/>
            <person name="Stielow J.B."/>
            <person name="Szollosi G."/>
            <person name="Zifcakova L."/>
            <person name="Stursova M."/>
            <person name="Spatafora J.W."/>
            <person name="Tedersoo L."/>
            <person name="Vaario L.M."/>
            <person name="Yamada A."/>
            <person name="Yan M."/>
            <person name="Wang P."/>
            <person name="Xu J."/>
            <person name="Bruns T."/>
            <person name="Baldrian P."/>
            <person name="Vilgalys R."/>
            <person name="Dunand C."/>
            <person name="Henrissat B."/>
            <person name="Grigoriev I.V."/>
            <person name="Hibbett D."/>
            <person name="Nagy L.G."/>
            <person name="Martin F.M."/>
        </authorList>
    </citation>
    <scope>NUCLEOTIDE SEQUENCE</scope>
    <source>
        <strain evidence="4">UP504</strain>
    </source>
</reference>
<dbReference type="InterPro" id="IPR029033">
    <property type="entry name" value="His_PPase_superfam"/>
</dbReference>
<dbReference type="GO" id="GO:0043456">
    <property type="term" value="P:regulation of pentose-phosphate shunt"/>
    <property type="evidence" value="ECO:0007669"/>
    <property type="project" value="TreeGrafter"/>
</dbReference>
<evidence type="ECO:0000256" key="2">
    <source>
        <dbReference type="PIRSR" id="PIRSR613078-1"/>
    </source>
</evidence>
<evidence type="ECO:0000256" key="1">
    <source>
        <dbReference type="ARBA" id="ARBA00022801"/>
    </source>
</evidence>
<dbReference type="InterPro" id="IPR001345">
    <property type="entry name" value="PG/BPGM_mutase_AS"/>
</dbReference>
<dbReference type="Proteomes" id="UP000886523">
    <property type="component" value="Unassembled WGS sequence"/>
</dbReference>
<feature type="active site" description="Proton donor/acceptor" evidence="2">
    <location>
        <position position="85"/>
    </location>
</feature>
<feature type="binding site" evidence="3">
    <location>
        <position position="60"/>
    </location>
    <ligand>
        <name>substrate</name>
    </ligand>
</feature>
<name>A0A9P6AW28_9AGAM</name>
<dbReference type="EMBL" id="MU128978">
    <property type="protein sequence ID" value="KAF9513033.1"/>
    <property type="molecule type" value="Genomic_DNA"/>
</dbReference>
<dbReference type="PANTHER" id="PTHR46517">
    <property type="entry name" value="FRUCTOSE-2,6-BISPHOSPHATASE TIGAR"/>
    <property type="match status" value="1"/>
</dbReference>
<dbReference type="SMART" id="SM00855">
    <property type="entry name" value="PGAM"/>
    <property type="match status" value="1"/>
</dbReference>
<evidence type="ECO:0008006" key="6">
    <source>
        <dbReference type="Google" id="ProtNLM"/>
    </source>
</evidence>
<sequence>MKTVIVHLLRHGETAENALHIIQGQLDTQLNVNGQLQAQIIGQAMQDVPFTHAFSSDAHRAADTARAVLQYHPGVVLKPSTLLRERHMGIFQGTRVKKGWKPDSSVETKEDLLRRLMFWWQTEILSLVTSTSDVDVPAVVLVVSHGASLRTLVWDGLIPTGYARPEMTSLPHLYNTSVSSVAMVPPRNQTTHSTGRCFDMGKLRISWPIQRRWNRMQTTCKREMARHLRLRLNSILYNPPVVHRYSTLASTRKQPHS</sequence>
<dbReference type="AlphaFoldDB" id="A0A9P6AW28"/>
<keyword evidence="5" id="KW-1185">Reference proteome</keyword>
<organism evidence="4 5">
    <name type="scientific">Hydnum rufescens UP504</name>
    <dbReference type="NCBI Taxonomy" id="1448309"/>
    <lineage>
        <taxon>Eukaryota</taxon>
        <taxon>Fungi</taxon>
        <taxon>Dikarya</taxon>
        <taxon>Basidiomycota</taxon>
        <taxon>Agaricomycotina</taxon>
        <taxon>Agaricomycetes</taxon>
        <taxon>Cantharellales</taxon>
        <taxon>Hydnaceae</taxon>
        <taxon>Hydnum</taxon>
    </lineage>
</organism>
<keyword evidence="1" id="KW-0378">Hydrolase</keyword>
<dbReference type="GO" id="GO:0045820">
    <property type="term" value="P:negative regulation of glycolytic process"/>
    <property type="evidence" value="ECO:0007669"/>
    <property type="project" value="TreeGrafter"/>
</dbReference>
<comment type="caution">
    <text evidence="4">The sequence shown here is derived from an EMBL/GenBank/DDBJ whole genome shotgun (WGS) entry which is preliminary data.</text>
</comment>
<dbReference type="Gene3D" id="3.40.50.1240">
    <property type="entry name" value="Phosphoglycerate mutase-like"/>
    <property type="match status" value="1"/>
</dbReference>
<accession>A0A9P6AW28</accession>
<protein>
    <recommendedName>
        <fullName evidence="6">Phosphoglycerate mutase</fullName>
    </recommendedName>
</protein>
<dbReference type="PROSITE" id="PS00175">
    <property type="entry name" value="PG_MUTASE"/>
    <property type="match status" value="1"/>
</dbReference>
<proteinExistence type="predicted"/>
<evidence type="ECO:0000313" key="5">
    <source>
        <dbReference type="Proteomes" id="UP000886523"/>
    </source>
</evidence>
<dbReference type="InterPro" id="IPR013078">
    <property type="entry name" value="His_Pase_superF_clade-1"/>
</dbReference>
<dbReference type="Pfam" id="PF00300">
    <property type="entry name" value="His_Phos_1"/>
    <property type="match status" value="1"/>
</dbReference>
<dbReference type="GO" id="GO:0005829">
    <property type="term" value="C:cytosol"/>
    <property type="evidence" value="ECO:0007669"/>
    <property type="project" value="TreeGrafter"/>
</dbReference>
<feature type="active site" description="Tele-phosphohistidine intermediate" evidence="2">
    <location>
        <position position="11"/>
    </location>
</feature>
<dbReference type="InterPro" id="IPR051695">
    <property type="entry name" value="Phosphoglycerate_Mutase"/>
</dbReference>